<comment type="similarity">
    <text evidence="1">Belongs to the AHA1 family.</text>
</comment>
<dbReference type="Gene3D" id="3.30.530.20">
    <property type="match status" value="2"/>
</dbReference>
<dbReference type="EMBL" id="PPCV01000010">
    <property type="protein sequence ID" value="RXW31319.1"/>
    <property type="molecule type" value="Genomic_DNA"/>
</dbReference>
<evidence type="ECO:0000313" key="4">
    <source>
        <dbReference type="Proteomes" id="UP000290624"/>
    </source>
</evidence>
<dbReference type="InterPro" id="IPR013538">
    <property type="entry name" value="ASHA1/2-like_C"/>
</dbReference>
<keyword evidence="4" id="KW-1185">Reference proteome</keyword>
<dbReference type="AlphaFoldDB" id="A0A4Q2EDS6"/>
<dbReference type="Proteomes" id="UP000290624">
    <property type="component" value="Unassembled WGS sequence"/>
</dbReference>
<dbReference type="OrthoDB" id="3365660at2"/>
<evidence type="ECO:0000313" key="3">
    <source>
        <dbReference type="EMBL" id="RXW31319.1"/>
    </source>
</evidence>
<name>A0A4Q2EDS6_9ACTN</name>
<protein>
    <submittedName>
        <fullName evidence="3">ATPase</fullName>
    </submittedName>
</protein>
<reference evidence="3 4" key="1">
    <citation type="submission" date="2018-01" db="EMBL/GenBank/DDBJ databases">
        <title>Lactibacter flavus gen. nov., sp. nov., a novel bacterium of the family Propionibacteriaceae isolated from raw milk and dairy products.</title>
        <authorList>
            <person name="Wenning M."/>
            <person name="Breitenwieser F."/>
            <person name="Huptas C."/>
            <person name="von Neubeck M."/>
            <person name="Busse H.-J."/>
            <person name="Scherer S."/>
        </authorList>
    </citation>
    <scope>NUCLEOTIDE SEQUENCE [LARGE SCALE GENOMIC DNA]</scope>
    <source>
        <strain evidence="3 4">VG341</strain>
    </source>
</reference>
<evidence type="ECO:0000259" key="2">
    <source>
        <dbReference type="Pfam" id="PF08327"/>
    </source>
</evidence>
<dbReference type="RefSeq" id="WP_129459594.1">
    <property type="nucleotide sequence ID" value="NZ_PPCV01000010.1"/>
</dbReference>
<evidence type="ECO:0000256" key="1">
    <source>
        <dbReference type="ARBA" id="ARBA00006817"/>
    </source>
</evidence>
<gene>
    <name evidence="3" type="ORF">C1706_12645</name>
</gene>
<dbReference type="Pfam" id="PF08327">
    <property type="entry name" value="AHSA1"/>
    <property type="match status" value="2"/>
</dbReference>
<comment type="caution">
    <text evidence="3">The sequence shown here is derived from an EMBL/GenBank/DDBJ whole genome shotgun (WGS) entry which is preliminary data.</text>
</comment>
<sequence>MPVTSLTRDAEALTLTVVADFAVSRQRLWDAYVDARQIEKFWGPPTFTRHDAFAGGRSHYAMTGPEGDQHGGYWVWESVDAPRQFVVTDGFADLEGNPVESMPVMRAEFAFDETPTGSRLTVTSTFASAEQLEQVVAMGMEGGLQESMSQIDAVLASFAAGAGTEKQILSDTQVRITRVIHGSVAQVWRAHHDPDLMKRWLLGPDGWTMPVCVVAEKVGDTYIQEWESDDGSQRFGFTGTLIESASPHREVTTEQMIGTDGPQTRNELTLTPSQGGTLLSLVVTYPDAATRDMILATGMTDGMEASYARLESEVLGAS</sequence>
<proteinExistence type="inferred from homology"/>
<dbReference type="InterPro" id="IPR023393">
    <property type="entry name" value="START-like_dom_sf"/>
</dbReference>
<accession>A0A4Q2EDS6</accession>
<feature type="domain" description="Activator of Hsp90 ATPase homologue 1/2-like C-terminal" evidence="2">
    <location>
        <begin position="23"/>
        <end position="155"/>
    </location>
</feature>
<dbReference type="CDD" id="cd07814">
    <property type="entry name" value="SRPBCC_CalC_Aha1-like"/>
    <property type="match status" value="1"/>
</dbReference>
<organism evidence="3 4">
    <name type="scientific">Propioniciclava flava</name>
    <dbReference type="NCBI Taxonomy" id="2072026"/>
    <lineage>
        <taxon>Bacteria</taxon>
        <taxon>Bacillati</taxon>
        <taxon>Actinomycetota</taxon>
        <taxon>Actinomycetes</taxon>
        <taxon>Propionibacteriales</taxon>
        <taxon>Propionibacteriaceae</taxon>
        <taxon>Propioniciclava</taxon>
    </lineage>
</organism>
<dbReference type="SUPFAM" id="SSF55961">
    <property type="entry name" value="Bet v1-like"/>
    <property type="match status" value="2"/>
</dbReference>
<feature type="domain" description="Activator of Hsp90 ATPase homologue 1/2-like C-terminal" evidence="2">
    <location>
        <begin position="183"/>
        <end position="312"/>
    </location>
</feature>